<protein>
    <submittedName>
        <fullName evidence="1">Uncharacterized protein</fullName>
    </submittedName>
</protein>
<proteinExistence type="predicted"/>
<evidence type="ECO:0000313" key="1">
    <source>
        <dbReference type="EMBL" id="MFC1573317.1"/>
    </source>
</evidence>
<reference evidence="1 2" key="1">
    <citation type="submission" date="2024-09" db="EMBL/GenBank/DDBJ databases">
        <authorList>
            <person name="D'Angelo T."/>
        </authorList>
    </citation>
    <scope>NUCLEOTIDE SEQUENCE [LARGE SCALE GENOMIC DNA]</scope>
    <source>
        <strain evidence="1">SAG AM-320-E07</strain>
    </source>
</reference>
<organism evidence="1 2">
    <name type="scientific">Eiseniibacteriota bacterium</name>
    <dbReference type="NCBI Taxonomy" id="2212470"/>
    <lineage>
        <taxon>Bacteria</taxon>
        <taxon>Candidatus Eiseniibacteriota</taxon>
    </lineage>
</organism>
<accession>A0ABV6YLV0</accession>
<sequence>MSTWTNNNIAHKNTWATLLSLGELAKGFSESESLKMKDLAFWSHVASGDMNDLRANALAAQLHNLAIMFWAAEYEDGVDQTGAISSISAILRNAEAGVPDLAQVMDDAYQFVGEPEEDFPMDELAVVPDPDSEG</sequence>
<comment type="caution">
    <text evidence="1">The sequence shown here is derived from an EMBL/GenBank/DDBJ whole genome shotgun (WGS) entry which is preliminary data.</text>
</comment>
<dbReference type="EMBL" id="JBHPKH010000122">
    <property type="protein sequence ID" value="MFC1573317.1"/>
    <property type="molecule type" value="Genomic_DNA"/>
</dbReference>
<gene>
    <name evidence="1" type="ORF">ACFL6M_06930</name>
</gene>
<keyword evidence="2" id="KW-1185">Reference proteome</keyword>
<dbReference type="Proteomes" id="UP001593833">
    <property type="component" value="Unassembled WGS sequence"/>
</dbReference>
<evidence type="ECO:0000313" key="2">
    <source>
        <dbReference type="Proteomes" id="UP001593833"/>
    </source>
</evidence>
<name>A0ABV6YLV0_UNCEI</name>